<protein>
    <submittedName>
        <fullName evidence="1">Uncharacterized protein</fullName>
    </submittedName>
</protein>
<evidence type="ECO:0000313" key="2">
    <source>
        <dbReference type="Proteomes" id="UP000481033"/>
    </source>
</evidence>
<proteinExistence type="predicted"/>
<organism evidence="1 2">
    <name type="scientific">Adonisia turfae CCMR0081</name>
    <dbReference type="NCBI Taxonomy" id="2292702"/>
    <lineage>
        <taxon>Bacteria</taxon>
        <taxon>Bacillati</taxon>
        <taxon>Cyanobacteriota</taxon>
        <taxon>Adonisia</taxon>
        <taxon>Adonisia turfae</taxon>
    </lineage>
</organism>
<evidence type="ECO:0000313" key="1">
    <source>
        <dbReference type="EMBL" id="NEZ56508.1"/>
    </source>
</evidence>
<name>A0A6M0RJS0_9CYAN</name>
<reference evidence="1 2" key="1">
    <citation type="journal article" date="2020" name="Microb. Ecol.">
        <title>Ecogenomics of the Marine Benthic Filamentous Cyanobacterium Adonisia.</title>
        <authorList>
            <person name="Walter J.M."/>
            <person name="Coutinho F.H."/>
            <person name="Leomil L."/>
            <person name="Hargreaves P.I."/>
            <person name="Campeao M.E."/>
            <person name="Vieira V.V."/>
            <person name="Silva B.S."/>
            <person name="Fistarol G.O."/>
            <person name="Salomon P.S."/>
            <person name="Sawabe T."/>
            <person name="Mino S."/>
            <person name="Hosokawa M."/>
            <person name="Miyashita H."/>
            <person name="Maruyama F."/>
            <person name="van Verk M.C."/>
            <person name="Dutilh B.E."/>
            <person name="Thompson C.C."/>
            <person name="Thompson F.L."/>
        </authorList>
    </citation>
    <scope>NUCLEOTIDE SEQUENCE [LARGE SCALE GENOMIC DNA]</scope>
    <source>
        <strain evidence="1 2">CCMR0081</strain>
    </source>
</reference>
<comment type="caution">
    <text evidence="1">The sequence shown here is derived from an EMBL/GenBank/DDBJ whole genome shotgun (WGS) entry which is preliminary data.</text>
</comment>
<dbReference type="RefSeq" id="WP_163698520.1">
    <property type="nucleotide sequence ID" value="NZ_QXHD01000004.1"/>
</dbReference>
<dbReference type="Proteomes" id="UP000481033">
    <property type="component" value="Unassembled WGS sequence"/>
</dbReference>
<sequence length="79" mass="8783">MLKHHLTRLSGLDPNSKAFDPETLELLTYCGRYTAPLDGQQLNLTATPSETTCGACQRTKDFKRLISVYGNNGLGRRNL</sequence>
<gene>
    <name evidence="1" type="ORF">DXZ20_12645</name>
</gene>
<keyword evidence="2" id="KW-1185">Reference proteome</keyword>
<dbReference type="EMBL" id="QXHD01000004">
    <property type="protein sequence ID" value="NEZ56508.1"/>
    <property type="molecule type" value="Genomic_DNA"/>
</dbReference>
<dbReference type="AlphaFoldDB" id="A0A6M0RJS0"/>
<accession>A0A6M0RJS0</accession>